<feature type="region of interest" description="Disordered" evidence="2">
    <location>
        <begin position="221"/>
        <end position="263"/>
    </location>
</feature>
<dbReference type="CDD" id="cd00051">
    <property type="entry name" value="EFh"/>
    <property type="match status" value="1"/>
</dbReference>
<evidence type="ECO:0000256" key="1">
    <source>
        <dbReference type="ARBA" id="ARBA00022837"/>
    </source>
</evidence>
<dbReference type="PaxDb" id="3055-EDP05109"/>
<dbReference type="PROSITE" id="PS00018">
    <property type="entry name" value="EF_HAND_1"/>
    <property type="match status" value="1"/>
</dbReference>
<protein>
    <recommendedName>
        <fullName evidence="3">EF-hand domain-containing protein</fullName>
    </recommendedName>
</protein>
<dbReference type="InParanoid" id="A0A2K3DRE3"/>
<dbReference type="OMA" id="ERTAGHD"/>
<feature type="region of interest" description="Disordered" evidence="2">
    <location>
        <begin position="281"/>
        <end position="307"/>
    </location>
</feature>
<reference evidence="4 5" key="1">
    <citation type="journal article" date="2007" name="Science">
        <title>The Chlamydomonas genome reveals the evolution of key animal and plant functions.</title>
        <authorList>
            <person name="Merchant S.S."/>
            <person name="Prochnik S.E."/>
            <person name="Vallon O."/>
            <person name="Harris E.H."/>
            <person name="Karpowicz S.J."/>
            <person name="Witman G.B."/>
            <person name="Terry A."/>
            <person name="Salamov A."/>
            <person name="Fritz-Laylin L.K."/>
            <person name="Marechal-Drouard L."/>
            <person name="Marshall W.F."/>
            <person name="Qu L.H."/>
            <person name="Nelson D.R."/>
            <person name="Sanderfoot A.A."/>
            <person name="Spalding M.H."/>
            <person name="Kapitonov V.V."/>
            <person name="Ren Q."/>
            <person name="Ferris P."/>
            <person name="Lindquist E."/>
            <person name="Shapiro H."/>
            <person name="Lucas S.M."/>
            <person name="Grimwood J."/>
            <person name="Schmutz J."/>
            <person name="Cardol P."/>
            <person name="Cerutti H."/>
            <person name="Chanfreau G."/>
            <person name="Chen C.L."/>
            <person name="Cognat V."/>
            <person name="Croft M.T."/>
            <person name="Dent R."/>
            <person name="Dutcher S."/>
            <person name="Fernandez E."/>
            <person name="Fukuzawa H."/>
            <person name="Gonzalez-Ballester D."/>
            <person name="Gonzalez-Halphen D."/>
            <person name="Hallmann A."/>
            <person name="Hanikenne M."/>
            <person name="Hippler M."/>
            <person name="Inwood W."/>
            <person name="Jabbari K."/>
            <person name="Kalanon M."/>
            <person name="Kuras R."/>
            <person name="Lefebvre P.A."/>
            <person name="Lemaire S.D."/>
            <person name="Lobanov A.V."/>
            <person name="Lohr M."/>
            <person name="Manuell A."/>
            <person name="Meier I."/>
            <person name="Mets L."/>
            <person name="Mittag M."/>
            <person name="Mittelmeier T."/>
            <person name="Moroney J.V."/>
            <person name="Moseley J."/>
            <person name="Napoli C."/>
            <person name="Nedelcu A.M."/>
            <person name="Niyogi K."/>
            <person name="Novoselov S.V."/>
            <person name="Paulsen I.T."/>
            <person name="Pazour G."/>
            <person name="Purton S."/>
            <person name="Ral J.P."/>
            <person name="Riano-Pachon D.M."/>
            <person name="Riekhof W."/>
            <person name="Rymarquis L."/>
            <person name="Schroda M."/>
            <person name="Stern D."/>
            <person name="Umen J."/>
            <person name="Willows R."/>
            <person name="Wilson N."/>
            <person name="Zimmer S.L."/>
            <person name="Allmer J."/>
            <person name="Balk J."/>
            <person name="Bisova K."/>
            <person name="Chen C.J."/>
            <person name="Elias M."/>
            <person name="Gendler K."/>
            <person name="Hauser C."/>
            <person name="Lamb M.R."/>
            <person name="Ledford H."/>
            <person name="Long J.C."/>
            <person name="Minagawa J."/>
            <person name="Page M.D."/>
            <person name="Pan J."/>
            <person name="Pootakham W."/>
            <person name="Roje S."/>
            <person name="Rose A."/>
            <person name="Stahlberg E."/>
            <person name="Terauchi A.M."/>
            <person name="Yang P."/>
            <person name="Ball S."/>
            <person name="Bowler C."/>
            <person name="Dieckmann C.L."/>
            <person name="Gladyshev V.N."/>
            <person name="Green P."/>
            <person name="Jorgensen R."/>
            <person name="Mayfield S."/>
            <person name="Mueller-Roeber B."/>
            <person name="Rajamani S."/>
            <person name="Sayre R.T."/>
            <person name="Brokstein P."/>
            <person name="Dubchak I."/>
            <person name="Goodstein D."/>
            <person name="Hornick L."/>
            <person name="Huang Y.W."/>
            <person name="Jhaveri J."/>
            <person name="Luo Y."/>
            <person name="Martinez D."/>
            <person name="Ngau W.C."/>
            <person name="Otillar B."/>
            <person name="Poliakov A."/>
            <person name="Porter A."/>
            <person name="Szajkowski L."/>
            <person name="Werner G."/>
            <person name="Zhou K."/>
            <person name="Grigoriev I.V."/>
            <person name="Rokhsar D.S."/>
            <person name="Grossman A.R."/>
        </authorList>
    </citation>
    <scope>NUCLEOTIDE SEQUENCE [LARGE SCALE GENOMIC DNA]</scope>
    <source>
        <strain evidence="5">CC-503</strain>
    </source>
</reference>
<organism evidence="4 5">
    <name type="scientific">Chlamydomonas reinhardtii</name>
    <name type="common">Chlamydomonas smithii</name>
    <dbReference type="NCBI Taxonomy" id="3055"/>
    <lineage>
        <taxon>Eukaryota</taxon>
        <taxon>Viridiplantae</taxon>
        <taxon>Chlorophyta</taxon>
        <taxon>core chlorophytes</taxon>
        <taxon>Chlorophyceae</taxon>
        <taxon>CS clade</taxon>
        <taxon>Chlamydomonadales</taxon>
        <taxon>Chlamydomonadaceae</taxon>
        <taxon>Chlamydomonas</taxon>
    </lineage>
</organism>
<name>A0A2K3DRE3_CHLRE</name>
<dbReference type="GeneID" id="5716871"/>
<evidence type="ECO:0000313" key="5">
    <source>
        <dbReference type="Proteomes" id="UP000006906"/>
    </source>
</evidence>
<evidence type="ECO:0000256" key="2">
    <source>
        <dbReference type="SAM" id="MobiDB-lite"/>
    </source>
</evidence>
<dbReference type="PROSITE" id="PS50222">
    <property type="entry name" value="EF_HAND_2"/>
    <property type="match status" value="2"/>
</dbReference>
<evidence type="ECO:0000259" key="3">
    <source>
        <dbReference type="PROSITE" id="PS50222"/>
    </source>
</evidence>
<dbReference type="KEGG" id="cre:CHLRE_06g306750v5"/>
<dbReference type="SUPFAM" id="SSF47473">
    <property type="entry name" value="EF-hand"/>
    <property type="match status" value="1"/>
</dbReference>
<evidence type="ECO:0000313" key="4">
    <source>
        <dbReference type="EMBL" id="PNW83106.1"/>
    </source>
</evidence>
<dbReference type="InterPro" id="IPR011992">
    <property type="entry name" value="EF-hand-dom_pair"/>
</dbReference>
<dbReference type="InterPro" id="IPR002048">
    <property type="entry name" value="EF_hand_dom"/>
</dbReference>
<dbReference type="Proteomes" id="UP000006906">
    <property type="component" value="Chromosome 6"/>
</dbReference>
<keyword evidence="5" id="KW-1185">Reference proteome</keyword>
<dbReference type="AlphaFoldDB" id="A0A2K3DRE3"/>
<accession>A0A2K3DRE3</accession>
<proteinExistence type="predicted"/>
<gene>
    <name evidence="4" type="ORF">CHLRE_06g306750v5</name>
</gene>
<dbReference type="Gramene" id="PNW83106">
    <property type="protein sequence ID" value="PNW83106"/>
    <property type="gene ID" value="CHLRE_06g306750v5"/>
</dbReference>
<dbReference type="Gene3D" id="1.10.238.10">
    <property type="entry name" value="EF-hand"/>
    <property type="match status" value="1"/>
</dbReference>
<feature type="compositionally biased region" description="Acidic residues" evidence="2">
    <location>
        <begin position="221"/>
        <end position="247"/>
    </location>
</feature>
<feature type="domain" description="EF-hand" evidence="3">
    <location>
        <begin position="183"/>
        <end position="218"/>
    </location>
</feature>
<feature type="domain" description="EF-hand" evidence="3">
    <location>
        <begin position="143"/>
        <end position="178"/>
    </location>
</feature>
<dbReference type="ExpressionAtlas" id="A0A2K3DRE3">
    <property type="expression patterns" value="baseline"/>
</dbReference>
<dbReference type="EMBL" id="CM008967">
    <property type="protein sequence ID" value="PNW83106.1"/>
    <property type="molecule type" value="Genomic_DNA"/>
</dbReference>
<dbReference type="InterPro" id="IPR018247">
    <property type="entry name" value="EF_Hand_1_Ca_BS"/>
</dbReference>
<dbReference type="GO" id="GO:0005509">
    <property type="term" value="F:calcium ion binding"/>
    <property type="evidence" value="ECO:0007669"/>
    <property type="project" value="InterPro"/>
</dbReference>
<dbReference type="STRING" id="3055.A0A2K3DRE3"/>
<keyword evidence="1" id="KW-0106">Calcium</keyword>
<dbReference type="FunCoup" id="A0A2K3DRE3">
    <property type="interactions" value="24"/>
</dbReference>
<sequence length="307" mass="33348">MGGCMSKAPVDEGSVLSQALERKLINAIITTKRRKSFKVKKSSFNNLMLQMPKLTAGFKKIREAHSAVTGGKATVPWSTFCQSCATALGLDGSSASLKELLDIPEVGPEVPVTHGDIIIMFTVLYLLDGSTKRRTIVAPEVRSCLELMEKSFMFFDSSADGCIERKELAVALKSGTRVFGRKASKSLADRLFDQLDWSKDGQITFCEYLIGMERIIIETAGDEGEEDDDLVGEEEEEEEEDELENMEPWDGKTPKSAVGGEGAKANKNIFKEMAVADKLAAANSSAGGDEVRPFSTSGMVATDHDIA</sequence>
<dbReference type="RefSeq" id="XP_042924429.1">
    <property type="nucleotide sequence ID" value="XM_043063723.1"/>
</dbReference>
<dbReference type="OrthoDB" id="26525at2759"/>